<gene>
    <name evidence="1" type="ORF">ES288_D06G066400v1</name>
</gene>
<accession>A0A5D2C701</accession>
<sequence>MAQEAGVFPKSLKSYVQRALALCKDEKQSAACQEIMKEGGYGKGFSVVGFSFKVIEINWCLARVLKMVATGLLRN</sequence>
<keyword evidence="2" id="KW-1185">Reference proteome</keyword>
<name>A0A5D2C701_GOSDA</name>
<dbReference type="Proteomes" id="UP000323506">
    <property type="component" value="Chromosome D06"/>
</dbReference>
<proteinExistence type="predicted"/>
<organism evidence="1 2">
    <name type="scientific">Gossypium darwinii</name>
    <name type="common">Darwin's cotton</name>
    <name type="synonym">Gossypium barbadense var. darwinii</name>
    <dbReference type="NCBI Taxonomy" id="34276"/>
    <lineage>
        <taxon>Eukaryota</taxon>
        <taxon>Viridiplantae</taxon>
        <taxon>Streptophyta</taxon>
        <taxon>Embryophyta</taxon>
        <taxon>Tracheophyta</taxon>
        <taxon>Spermatophyta</taxon>
        <taxon>Magnoliopsida</taxon>
        <taxon>eudicotyledons</taxon>
        <taxon>Gunneridae</taxon>
        <taxon>Pentapetalae</taxon>
        <taxon>rosids</taxon>
        <taxon>malvids</taxon>
        <taxon>Malvales</taxon>
        <taxon>Malvaceae</taxon>
        <taxon>Malvoideae</taxon>
        <taxon>Gossypium</taxon>
    </lineage>
</organism>
<protein>
    <submittedName>
        <fullName evidence="1">Uncharacterized protein</fullName>
    </submittedName>
</protein>
<reference evidence="1 2" key="1">
    <citation type="submission" date="2019-06" db="EMBL/GenBank/DDBJ databases">
        <title>WGS assembly of Gossypium darwinii.</title>
        <authorList>
            <person name="Chen Z.J."/>
            <person name="Sreedasyam A."/>
            <person name="Ando A."/>
            <person name="Song Q."/>
            <person name="De L."/>
            <person name="Hulse-Kemp A."/>
            <person name="Ding M."/>
            <person name="Ye W."/>
            <person name="Kirkbride R."/>
            <person name="Jenkins J."/>
            <person name="Plott C."/>
            <person name="Lovell J."/>
            <person name="Lin Y.-M."/>
            <person name="Vaughn R."/>
            <person name="Liu B."/>
            <person name="Li W."/>
            <person name="Simpson S."/>
            <person name="Scheffler B."/>
            <person name="Saski C."/>
            <person name="Grover C."/>
            <person name="Hu G."/>
            <person name="Conover J."/>
            <person name="Carlson J."/>
            <person name="Shu S."/>
            <person name="Boston L."/>
            <person name="Williams M."/>
            <person name="Peterson D."/>
            <person name="Mcgee K."/>
            <person name="Jones D."/>
            <person name="Wendel J."/>
            <person name="Stelly D."/>
            <person name="Grimwood J."/>
            <person name="Schmutz J."/>
        </authorList>
    </citation>
    <scope>NUCLEOTIDE SEQUENCE [LARGE SCALE GENOMIC DNA]</scope>
    <source>
        <strain evidence="1">1808015.09</strain>
    </source>
</reference>
<dbReference type="AlphaFoldDB" id="A0A5D2C701"/>
<evidence type="ECO:0000313" key="1">
    <source>
        <dbReference type="EMBL" id="TYG63912.1"/>
    </source>
</evidence>
<dbReference type="EMBL" id="CM017706">
    <property type="protein sequence ID" value="TYG63912.1"/>
    <property type="molecule type" value="Genomic_DNA"/>
</dbReference>
<evidence type="ECO:0000313" key="2">
    <source>
        <dbReference type="Proteomes" id="UP000323506"/>
    </source>
</evidence>